<keyword evidence="1 6" id="KW-0597">Phosphoprotein</keyword>
<dbReference type="GO" id="GO:0000156">
    <property type="term" value="F:phosphorelay response regulator activity"/>
    <property type="evidence" value="ECO:0007669"/>
    <property type="project" value="TreeGrafter"/>
</dbReference>
<dbReference type="SMART" id="SM00862">
    <property type="entry name" value="Trans_reg_C"/>
    <property type="match status" value="1"/>
</dbReference>
<evidence type="ECO:0008006" key="13">
    <source>
        <dbReference type="Google" id="ProtNLM"/>
    </source>
</evidence>
<dbReference type="FunFam" id="1.10.10.10:FF:000018">
    <property type="entry name" value="DNA-binding response regulator ResD"/>
    <property type="match status" value="1"/>
</dbReference>
<feature type="compositionally biased region" description="Basic residues" evidence="8">
    <location>
        <begin position="255"/>
        <end position="269"/>
    </location>
</feature>
<dbReference type="PANTHER" id="PTHR48111">
    <property type="entry name" value="REGULATOR OF RPOS"/>
    <property type="match status" value="1"/>
</dbReference>
<dbReference type="InterPro" id="IPR036388">
    <property type="entry name" value="WH-like_DNA-bd_sf"/>
</dbReference>
<dbReference type="Gene3D" id="6.10.250.690">
    <property type="match status" value="1"/>
</dbReference>
<dbReference type="EMBL" id="BJHY01000001">
    <property type="protein sequence ID" value="GDY76590.1"/>
    <property type="molecule type" value="Genomic_DNA"/>
</dbReference>
<name>A0A4D4MWN1_STRAX</name>
<evidence type="ECO:0000256" key="6">
    <source>
        <dbReference type="PROSITE-ProRule" id="PRU00169"/>
    </source>
</evidence>
<evidence type="ECO:0000259" key="10">
    <source>
        <dbReference type="PROSITE" id="PS51755"/>
    </source>
</evidence>
<evidence type="ECO:0000313" key="12">
    <source>
        <dbReference type="Proteomes" id="UP000299211"/>
    </source>
</evidence>
<comment type="caution">
    <text evidence="11">The sequence shown here is derived from an EMBL/GenBank/DDBJ whole genome shotgun (WGS) entry which is preliminary data.</text>
</comment>
<evidence type="ECO:0000256" key="1">
    <source>
        <dbReference type="ARBA" id="ARBA00022553"/>
    </source>
</evidence>
<dbReference type="SUPFAM" id="SSF52172">
    <property type="entry name" value="CheY-like"/>
    <property type="match status" value="1"/>
</dbReference>
<evidence type="ECO:0000256" key="5">
    <source>
        <dbReference type="ARBA" id="ARBA00023163"/>
    </source>
</evidence>
<feature type="modified residue" description="4-aspartylphosphate" evidence="6">
    <location>
        <position position="52"/>
    </location>
</feature>
<dbReference type="InterPro" id="IPR001789">
    <property type="entry name" value="Sig_transdc_resp-reg_receiver"/>
</dbReference>
<evidence type="ECO:0000256" key="8">
    <source>
        <dbReference type="SAM" id="MobiDB-lite"/>
    </source>
</evidence>
<dbReference type="PROSITE" id="PS51755">
    <property type="entry name" value="OMPR_PHOB"/>
    <property type="match status" value="1"/>
</dbReference>
<dbReference type="GO" id="GO:0000976">
    <property type="term" value="F:transcription cis-regulatory region binding"/>
    <property type="evidence" value="ECO:0007669"/>
    <property type="project" value="TreeGrafter"/>
</dbReference>
<evidence type="ECO:0000259" key="9">
    <source>
        <dbReference type="PROSITE" id="PS50110"/>
    </source>
</evidence>
<sequence length="292" mass="32027">MPSLLLIEDDDAIRTALELSLTRQGHRVATAATGEDGLKLLREQRPDLIVLDVMLPGIDGFEVCRRIRRTDQLPIILLTARNDDIDVVVGLESGADDYVVKPVQGRVLDARIRAVLRRGEREANDSATFGSLVIDRAAMTVTKNGEDLQLTPTELRLLLELSRRPGQALSRQQLLRLVWEHDYLGDSRLVDACVQRLRAKVEDVPSSPRSSVPCAGSATGWTLLSDQTAGQAPRLGRGPQGDPVRSALHQPAAASRRRLRPGGAHRRRLGLRDRVLAQPRGRAHPHPGRGAA</sequence>
<dbReference type="Pfam" id="PF00486">
    <property type="entry name" value="Trans_reg_C"/>
    <property type="match status" value="1"/>
</dbReference>
<evidence type="ECO:0000256" key="4">
    <source>
        <dbReference type="ARBA" id="ARBA00023125"/>
    </source>
</evidence>
<gene>
    <name evidence="11" type="ORF">SAV31267_060750</name>
</gene>
<evidence type="ECO:0000256" key="3">
    <source>
        <dbReference type="ARBA" id="ARBA00023015"/>
    </source>
</evidence>
<dbReference type="InterPro" id="IPR039420">
    <property type="entry name" value="WalR-like"/>
</dbReference>
<dbReference type="Gene3D" id="1.10.10.10">
    <property type="entry name" value="Winged helix-like DNA-binding domain superfamily/Winged helix DNA-binding domain"/>
    <property type="match status" value="1"/>
</dbReference>
<dbReference type="STRING" id="33903.AQJ43_02780"/>
<keyword evidence="3" id="KW-0805">Transcription regulation</keyword>
<proteinExistence type="predicted"/>
<feature type="domain" description="Response regulatory" evidence="9">
    <location>
        <begin position="3"/>
        <end position="116"/>
    </location>
</feature>
<organism evidence="11 12">
    <name type="scientific">Streptomyces avermitilis</name>
    <dbReference type="NCBI Taxonomy" id="33903"/>
    <lineage>
        <taxon>Bacteria</taxon>
        <taxon>Bacillati</taxon>
        <taxon>Actinomycetota</taxon>
        <taxon>Actinomycetes</taxon>
        <taxon>Kitasatosporales</taxon>
        <taxon>Streptomycetaceae</taxon>
        <taxon>Streptomyces</taxon>
    </lineage>
</organism>
<dbReference type="SMART" id="SM00448">
    <property type="entry name" value="REC"/>
    <property type="match status" value="1"/>
</dbReference>
<dbReference type="Proteomes" id="UP000299211">
    <property type="component" value="Unassembled WGS sequence"/>
</dbReference>
<evidence type="ECO:0000256" key="2">
    <source>
        <dbReference type="ARBA" id="ARBA00023012"/>
    </source>
</evidence>
<keyword evidence="5" id="KW-0804">Transcription</keyword>
<dbReference type="GO" id="GO:0006355">
    <property type="term" value="P:regulation of DNA-templated transcription"/>
    <property type="evidence" value="ECO:0007669"/>
    <property type="project" value="InterPro"/>
</dbReference>
<keyword evidence="2" id="KW-0902">Two-component regulatory system</keyword>
<evidence type="ECO:0000313" key="11">
    <source>
        <dbReference type="EMBL" id="GDY76590.1"/>
    </source>
</evidence>
<dbReference type="InterPro" id="IPR001867">
    <property type="entry name" value="OmpR/PhoB-type_DNA-bd"/>
</dbReference>
<dbReference type="GO" id="GO:0032993">
    <property type="term" value="C:protein-DNA complex"/>
    <property type="evidence" value="ECO:0007669"/>
    <property type="project" value="TreeGrafter"/>
</dbReference>
<dbReference type="PANTHER" id="PTHR48111:SF21">
    <property type="entry name" value="DNA-BINDING DUAL MASTER TRANSCRIPTIONAL REGULATOR RPAA"/>
    <property type="match status" value="1"/>
</dbReference>
<dbReference type="InterPro" id="IPR011006">
    <property type="entry name" value="CheY-like_superfamily"/>
</dbReference>
<feature type="domain" description="OmpR/PhoB-type" evidence="10">
    <location>
        <begin position="124"/>
        <end position="225"/>
    </location>
</feature>
<evidence type="ECO:0000256" key="7">
    <source>
        <dbReference type="PROSITE-ProRule" id="PRU01091"/>
    </source>
</evidence>
<accession>A0A4D4MWN1</accession>
<dbReference type="GO" id="GO:0005829">
    <property type="term" value="C:cytosol"/>
    <property type="evidence" value="ECO:0007669"/>
    <property type="project" value="TreeGrafter"/>
</dbReference>
<dbReference type="Gene3D" id="3.40.50.2300">
    <property type="match status" value="1"/>
</dbReference>
<dbReference type="FunFam" id="3.40.50.2300:FF:000034">
    <property type="entry name" value="DNA-binding response OmpR family regulator"/>
    <property type="match status" value="1"/>
</dbReference>
<dbReference type="Pfam" id="PF00072">
    <property type="entry name" value="Response_reg"/>
    <property type="match status" value="1"/>
</dbReference>
<feature type="DNA-binding region" description="OmpR/PhoB-type" evidence="7">
    <location>
        <begin position="124"/>
        <end position="225"/>
    </location>
</feature>
<feature type="region of interest" description="Disordered" evidence="8">
    <location>
        <begin position="200"/>
        <end position="219"/>
    </location>
</feature>
<dbReference type="CDD" id="cd17574">
    <property type="entry name" value="REC_OmpR"/>
    <property type="match status" value="1"/>
</dbReference>
<feature type="region of interest" description="Disordered" evidence="8">
    <location>
        <begin position="229"/>
        <end position="292"/>
    </location>
</feature>
<dbReference type="CDD" id="cd00383">
    <property type="entry name" value="trans_reg_C"/>
    <property type="match status" value="1"/>
</dbReference>
<feature type="compositionally biased region" description="Basic residues" evidence="8">
    <location>
        <begin position="281"/>
        <end position="292"/>
    </location>
</feature>
<keyword evidence="4 7" id="KW-0238">DNA-binding</keyword>
<dbReference type="PROSITE" id="PS50110">
    <property type="entry name" value="RESPONSE_REGULATORY"/>
    <property type="match status" value="1"/>
</dbReference>
<protein>
    <recommendedName>
        <fullName evidence="13">DNA-binding response regulator</fullName>
    </recommendedName>
</protein>
<reference evidence="11 12" key="1">
    <citation type="submission" date="2019-04" db="EMBL/GenBank/DDBJ databases">
        <title>Draft genome sequences of Streptomyces avermitilis ATCC 31267.</title>
        <authorList>
            <person name="Komaki H."/>
            <person name="Tamura T."/>
            <person name="Hosoyama A."/>
        </authorList>
    </citation>
    <scope>NUCLEOTIDE SEQUENCE [LARGE SCALE GENOMIC DNA]</scope>
    <source>
        <strain evidence="11 12">ATCC 31267</strain>
    </source>
</reference>
<dbReference type="AlphaFoldDB" id="A0A4D4MWN1"/>